<evidence type="ECO:0000313" key="4">
    <source>
        <dbReference type="Proteomes" id="UP000433876"/>
    </source>
</evidence>
<proteinExistence type="predicted"/>
<name>A0A8S8Z9K1_SORMA</name>
<feature type="domain" description="DUF7136" evidence="2">
    <location>
        <begin position="26"/>
        <end position="247"/>
    </location>
</feature>
<dbReference type="Pfam" id="PF23584">
    <property type="entry name" value="DUF7136"/>
    <property type="match status" value="1"/>
</dbReference>
<reference evidence="3 4" key="1">
    <citation type="submission" date="2017-07" db="EMBL/GenBank/DDBJ databases">
        <title>Genome sequence of the Sordaria macrospora wild type strain R19027.</title>
        <authorList>
            <person name="Nowrousian M."/>
            <person name="Teichert I."/>
            <person name="Kueck U."/>
        </authorList>
    </citation>
    <scope>NUCLEOTIDE SEQUENCE [LARGE SCALE GENOMIC DNA]</scope>
    <source>
        <strain evidence="3 4">R19027</strain>
        <tissue evidence="3">Mycelium</tissue>
    </source>
</reference>
<dbReference type="AlphaFoldDB" id="A0A8S8Z9K1"/>
<dbReference type="VEuPathDB" id="FungiDB:SMAC_09658"/>
<feature type="signal peptide" evidence="1">
    <location>
        <begin position="1"/>
        <end position="24"/>
    </location>
</feature>
<feature type="chain" id="PRO_5035850952" description="DUF7136 domain-containing protein" evidence="1">
    <location>
        <begin position="25"/>
        <end position="275"/>
    </location>
</feature>
<evidence type="ECO:0000256" key="1">
    <source>
        <dbReference type="SAM" id="SignalP"/>
    </source>
</evidence>
<comment type="caution">
    <text evidence="3">The sequence shown here is derived from an EMBL/GenBank/DDBJ whole genome shotgun (WGS) entry which is preliminary data.</text>
</comment>
<evidence type="ECO:0000313" key="3">
    <source>
        <dbReference type="EMBL" id="KAA8622105.1"/>
    </source>
</evidence>
<evidence type="ECO:0000259" key="2">
    <source>
        <dbReference type="Pfam" id="PF23584"/>
    </source>
</evidence>
<protein>
    <recommendedName>
        <fullName evidence="2">DUF7136 domain-containing protein</fullName>
    </recommendedName>
</protein>
<organism evidence="3 4">
    <name type="scientific">Sordaria macrospora</name>
    <dbReference type="NCBI Taxonomy" id="5147"/>
    <lineage>
        <taxon>Eukaryota</taxon>
        <taxon>Fungi</taxon>
        <taxon>Dikarya</taxon>
        <taxon>Ascomycota</taxon>
        <taxon>Pezizomycotina</taxon>
        <taxon>Sordariomycetes</taxon>
        <taxon>Sordariomycetidae</taxon>
        <taxon>Sordariales</taxon>
        <taxon>Sordariaceae</taxon>
        <taxon>Sordaria</taxon>
    </lineage>
</organism>
<dbReference type="InterPro" id="IPR055560">
    <property type="entry name" value="DUF7136"/>
</dbReference>
<gene>
    <name evidence="3" type="ORF">SMACR_09658</name>
</gene>
<dbReference type="EMBL" id="NMPR01000322">
    <property type="protein sequence ID" value="KAA8622105.1"/>
    <property type="molecule type" value="Genomic_DNA"/>
</dbReference>
<dbReference type="Proteomes" id="UP000433876">
    <property type="component" value="Unassembled WGS sequence"/>
</dbReference>
<accession>A0A8S8Z9K1</accession>
<dbReference type="OMA" id="DPYFLYW"/>
<sequence>MHLPSRTAWSLLLPLISLGAVANAADSGIIEVDLLFPRNETYAPTEWMPFVFSIRNGELSKHLNPFLDYRGWNTSDLGDGGFDHTFDNIKWANWSGQDPYFVYHFRNDLQTEGTWWLDWEYFFLSCKEDYTKQWGSGKPVFLNSTSRRITFTIKEGGQAVDLVAATANDKTCSDQNIAAINITGKTGYAPGAPRELPDEICAVVGSPEPAATPCQVKVDSAVAASMTASLRAKLCDPLRTLNPPADCPEDSAAQRLAVAGVVCLAAAAGVIGFLA</sequence>
<keyword evidence="1" id="KW-0732">Signal</keyword>